<dbReference type="PRINTS" id="PR00742">
    <property type="entry name" value="GLHYDRLASE35"/>
</dbReference>
<dbReference type="SMART" id="SM01029">
    <property type="entry name" value="BetaGal_dom2"/>
    <property type="match status" value="1"/>
</dbReference>
<dbReference type="EMBL" id="MKZY01000003">
    <property type="protein sequence ID" value="OOO11436.1"/>
    <property type="molecule type" value="Genomic_DNA"/>
</dbReference>
<dbReference type="Gene3D" id="2.102.20.10">
    <property type="entry name" value="Beta-galactosidase, domain 2"/>
    <property type="match status" value="1"/>
</dbReference>
<proteinExistence type="inferred from homology"/>
<keyword evidence="5 11" id="KW-0732">Signal</keyword>
<evidence type="ECO:0000256" key="4">
    <source>
        <dbReference type="ARBA" id="ARBA00012756"/>
    </source>
</evidence>
<dbReference type="InterPro" id="IPR001944">
    <property type="entry name" value="Glycoside_Hdrlase_35"/>
</dbReference>
<dbReference type="Gene3D" id="3.20.20.80">
    <property type="entry name" value="Glycosidases"/>
    <property type="match status" value="1"/>
</dbReference>
<evidence type="ECO:0000256" key="7">
    <source>
        <dbReference type="ARBA" id="ARBA00023180"/>
    </source>
</evidence>
<dbReference type="GO" id="GO:0030246">
    <property type="term" value="F:carbohydrate binding"/>
    <property type="evidence" value="ECO:0007669"/>
    <property type="project" value="UniProtKB-ARBA"/>
</dbReference>
<dbReference type="PANTHER" id="PTHR23421">
    <property type="entry name" value="BETA-GALACTOSIDASE RELATED"/>
    <property type="match status" value="1"/>
</dbReference>
<reference evidence="13 14" key="1">
    <citation type="submission" date="2016-10" db="EMBL/GenBank/DDBJ databases">
        <title>Genome sequencing of Aspergillus oryzae BCC7051.</title>
        <authorList>
            <person name="Thammarongtham C."/>
            <person name="Vorapreeda T."/>
            <person name="Nookaew I."/>
            <person name="Srisuk T."/>
            <person name="Land M."/>
            <person name="Jeennor S."/>
            <person name="Laoteng K."/>
        </authorList>
    </citation>
    <scope>NUCLEOTIDE SEQUENCE [LARGE SCALE GENOMIC DNA]</scope>
    <source>
        <strain evidence="13 14">BCC7051</strain>
    </source>
</reference>
<evidence type="ECO:0000313" key="14">
    <source>
        <dbReference type="Proteomes" id="UP000190312"/>
    </source>
</evidence>
<dbReference type="eggNOG" id="KOG0496">
    <property type="taxonomic scope" value="Eukaryota"/>
</dbReference>
<evidence type="ECO:0000256" key="3">
    <source>
        <dbReference type="ARBA" id="ARBA00009809"/>
    </source>
</evidence>
<keyword evidence="6 9" id="KW-0378">Hydrolase</keyword>
<feature type="chain" id="PRO_5012910515" description="Beta-galactosidase" evidence="11">
    <location>
        <begin position="27"/>
        <end position="1040"/>
    </location>
</feature>
<dbReference type="SUPFAM" id="SSF49785">
    <property type="entry name" value="Galactose-binding domain-like"/>
    <property type="match status" value="2"/>
</dbReference>
<keyword evidence="8 9" id="KW-0326">Glycosidase</keyword>
<dbReference type="FunFam" id="2.102.20.10:FF:000001">
    <property type="entry name" value="Beta-galactosidase A"/>
    <property type="match status" value="1"/>
</dbReference>
<dbReference type="OrthoDB" id="1657402at2759"/>
<evidence type="ECO:0000256" key="1">
    <source>
        <dbReference type="ARBA" id="ARBA00001412"/>
    </source>
</evidence>
<dbReference type="FunFam" id="2.60.390.10:FF:000001">
    <property type="entry name" value="Beta-galactosidase A"/>
    <property type="match status" value="1"/>
</dbReference>
<evidence type="ECO:0000259" key="12">
    <source>
        <dbReference type="SMART" id="SM01029"/>
    </source>
</evidence>
<dbReference type="InterPro" id="IPR019801">
    <property type="entry name" value="Glyco_hydro_35_CS"/>
</dbReference>
<comment type="function">
    <text evidence="2">Cleaves beta-linked terminal galactosyl residues from gangliosides, glycoproteins, and glycosaminoglycans.</text>
</comment>
<comment type="caution">
    <text evidence="13">The sequence shown here is derived from an EMBL/GenBank/DDBJ whole genome shotgun (WGS) entry which is preliminary data.</text>
</comment>
<dbReference type="InterPro" id="IPR037110">
    <property type="entry name" value="Betagal_dom2_sf"/>
</dbReference>
<feature type="signal peptide" evidence="11">
    <location>
        <begin position="1"/>
        <end position="26"/>
    </location>
</feature>
<keyword evidence="7" id="KW-0325">Glycoprotein</keyword>
<accession>A0A1S9DRE0</accession>
<evidence type="ECO:0000256" key="9">
    <source>
        <dbReference type="RuleBase" id="RU000675"/>
    </source>
</evidence>
<dbReference type="Gene3D" id="2.60.390.10">
    <property type="entry name" value="Beta-galactosidase, domain 3"/>
    <property type="match status" value="1"/>
</dbReference>
<dbReference type="InterPro" id="IPR031330">
    <property type="entry name" value="Gly_Hdrlase_35_cat"/>
</dbReference>
<dbReference type="InterPro" id="IPR025300">
    <property type="entry name" value="BetaGal_jelly_roll_dom"/>
</dbReference>
<dbReference type="FunFam" id="3.20.20.80:FF:000040">
    <property type="entry name" value="Beta-galactosidase A"/>
    <property type="match status" value="1"/>
</dbReference>
<dbReference type="Pfam" id="PF13364">
    <property type="entry name" value="BetaGal_ABD2"/>
    <property type="match status" value="2"/>
</dbReference>
<dbReference type="GO" id="GO:0005990">
    <property type="term" value="P:lactose catabolic process"/>
    <property type="evidence" value="ECO:0007669"/>
    <property type="project" value="UniProtKB-ARBA"/>
</dbReference>
<evidence type="ECO:0000313" key="13">
    <source>
        <dbReference type="EMBL" id="OOO11436.1"/>
    </source>
</evidence>
<dbReference type="EC" id="3.2.1.23" evidence="4 9"/>
<dbReference type="SUPFAM" id="SSF117100">
    <property type="entry name" value="Beta-galactosidase LacA, domain 3"/>
    <property type="match status" value="1"/>
</dbReference>
<dbReference type="InterPro" id="IPR036833">
    <property type="entry name" value="BetaGal_dom3_sf"/>
</dbReference>
<dbReference type="SUPFAM" id="SSF51011">
    <property type="entry name" value="Glycosyl hydrolase domain"/>
    <property type="match status" value="1"/>
</dbReference>
<dbReference type="Pfam" id="PF13363">
    <property type="entry name" value="BetaGal_dom3"/>
    <property type="match status" value="1"/>
</dbReference>
<name>A0A1S9DRE0_ASPOZ</name>
<dbReference type="Proteomes" id="UP000190312">
    <property type="component" value="Unassembled WGS sequence"/>
</dbReference>
<dbReference type="Pfam" id="PF01301">
    <property type="entry name" value="Glyco_hydro_35"/>
    <property type="match status" value="1"/>
</dbReference>
<evidence type="ECO:0000256" key="6">
    <source>
        <dbReference type="ARBA" id="ARBA00022801"/>
    </source>
</evidence>
<dbReference type="InterPro" id="IPR008979">
    <property type="entry name" value="Galactose-bd-like_sf"/>
</dbReference>
<gene>
    <name evidence="13" type="ORF">OAory_01079060</name>
</gene>
<dbReference type="Pfam" id="PF10435">
    <property type="entry name" value="BetaGal_dom2"/>
    <property type="match status" value="1"/>
</dbReference>
<evidence type="ECO:0000256" key="11">
    <source>
        <dbReference type="SAM" id="SignalP"/>
    </source>
</evidence>
<comment type="similarity">
    <text evidence="3 10">Belongs to the glycosyl hydrolase 35 family.</text>
</comment>
<feature type="domain" description="Beta-galactosidase" evidence="12">
    <location>
        <begin position="414"/>
        <end position="596"/>
    </location>
</feature>
<evidence type="ECO:0000256" key="10">
    <source>
        <dbReference type="RuleBase" id="RU003679"/>
    </source>
</evidence>
<evidence type="ECO:0000256" key="2">
    <source>
        <dbReference type="ARBA" id="ARBA00002691"/>
    </source>
</evidence>
<evidence type="ECO:0000256" key="5">
    <source>
        <dbReference type="ARBA" id="ARBA00022729"/>
    </source>
</evidence>
<dbReference type="InterPro" id="IPR017853">
    <property type="entry name" value="GH"/>
</dbReference>
<protein>
    <recommendedName>
        <fullName evidence="4 9">Beta-galactosidase</fullName>
        <ecNumber evidence="4 9">3.2.1.23</ecNumber>
    </recommendedName>
</protein>
<sequence>MWLQLRFLRSCSLLLLINLVVICGFADGSLKGELNAVNSNHDERSEPPQTRVTWDQHSLMINDERIMIFSGEFHPFRLPVPGLWLDVFQKIKSMGFNGVSFYTDWGLLEGNPENVMVGDNGINNDTDIWNLDEFFAAASEAGIYLIARPGPYINAETSAGGIPGWVLRIKGAIRSMSPDYVGAIKNYMSTVGKIIADAQITRGGPVIMVQPENEYTTWPGLTEEEFPSQMNREVMAFVAEELRAAGVEVPMAMNDNEVEGYFAPGTGLGEVDIYGIDAYPMRYDCAHPDVWPTYRFPYDWNILHEEQSPTTPFTIMEFQGGSGGGWGGVTEEGCAMLVNQEASRVVYKNNYSFGVKIFNIYMTYGGTNWGNLGYHGGYTSYDYGASIAEDRTLTREKYSEQKLQANFFKVSPAYLTATPGTGQNGSYTDNPRIAVTPLVGNGTKTNFYVVRHADFTFTGNARYRMTVSTSIGNVTLPQLHNTTLSLNGRDSKLHVTDYDVGGINMIYSSAEVLTWARALGSTRVLVLYGGEDEVHEVAFSRALSEPVILDGPTSGIIIEQQQAAWVIQWRVTATPRVIQIGDLELHLLWRNDAYDYWVMEVPAAEPIGNYSSPSKDLIIVKAGYLVRSASIQDNHLVLSGDVNATTTVEVISTPQEVHGIVFNNQSLNTILSSRGKLQGSVPYHPPTISVPSLYDLEWRYLDSLPEIDPLYDDKAWTVLNQSWSNNPRNLTTPTSLYALDYGYHTGSLLYRGYFIANGQESSLFLNISGGAGFGYSIWLNDNYLDSWAGSSDSSFYAQNISLVPTTNNAGLSMGKPYTISILIDHMGYDEEAPGTDAIKFPRGILDYSLSGHEHQSDLRWKMTGNLGSEQYHDLIRGPLNEGAMFAERQGYHLPQPPSDTWETRSPFTKGIEKPGVGFFTTSFPLNLPKGYDIPLRFVFAFNGSTNVVHTRNYRCQLYVNGFQFGKFVNNLGPQTDFSVPEGILNYNGNNHIAVTLWGLDGGAVLGPEGLQLVASRPIWSGYRKPTAVEWPGYVKRRGAY</sequence>
<dbReference type="Gene3D" id="2.60.120.260">
    <property type="entry name" value="Galactose-binding domain-like"/>
    <property type="match status" value="2"/>
</dbReference>
<dbReference type="VEuPathDB" id="FungiDB:AO090012000445"/>
<dbReference type="SUPFAM" id="SSF51445">
    <property type="entry name" value="(Trans)glycosidases"/>
    <property type="match status" value="1"/>
</dbReference>
<dbReference type="GO" id="GO:0004565">
    <property type="term" value="F:beta-galactosidase activity"/>
    <property type="evidence" value="ECO:0007669"/>
    <property type="project" value="UniProtKB-EC"/>
</dbReference>
<comment type="catalytic activity">
    <reaction evidence="1 9">
        <text>Hydrolysis of terminal non-reducing beta-D-galactose residues in beta-D-galactosides.</text>
        <dbReference type="EC" id="3.2.1.23"/>
    </reaction>
</comment>
<dbReference type="PROSITE" id="PS01182">
    <property type="entry name" value="GLYCOSYL_HYDROL_F35"/>
    <property type="match status" value="1"/>
</dbReference>
<organism evidence="13 14">
    <name type="scientific">Aspergillus oryzae</name>
    <name type="common">Yellow koji mold</name>
    <dbReference type="NCBI Taxonomy" id="5062"/>
    <lineage>
        <taxon>Eukaryota</taxon>
        <taxon>Fungi</taxon>
        <taxon>Dikarya</taxon>
        <taxon>Ascomycota</taxon>
        <taxon>Pezizomycotina</taxon>
        <taxon>Eurotiomycetes</taxon>
        <taxon>Eurotiomycetidae</taxon>
        <taxon>Eurotiales</taxon>
        <taxon>Aspergillaceae</taxon>
        <taxon>Aspergillus</taxon>
        <taxon>Aspergillus subgen. Circumdati</taxon>
    </lineage>
</organism>
<dbReference type="InterPro" id="IPR025972">
    <property type="entry name" value="BetaGal_dom3"/>
</dbReference>
<dbReference type="FunFam" id="2.60.120.260:FF:000065">
    <property type="entry name" value="Beta-galactosidase A"/>
    <property type="match status" value="1"/>
</dbReference>
<dbReference type="AlphaFoldDB" id="A0A1S9DRE0"/>
<evidence type="ECO:0000256" key="8">
    <source>
        <dbReference type="ARBA" id="ARBA00023295"/>
    </source>
</evidence>
<dbReference type="InterPro" id="IPR018954">
    <property type="entry name" value="Betagal_dom2"/>
</dbReference>